<dbReference type="Proteomes" id="UP000254875">
    <property type="component" value="Unassembled WGS sequence"/>
</dbReference>
<keyword evidence="2" id="KW-0238">DNA-binding</keyword>
<dbReference type="InterPro" id="IPR000792">
    <property type="entry name" value="Tscrpt_reg_LuxR_C"/>
</dbReference>
<comment type="caution">
    <text evidence="5">The sequence shown here is derived from an EMBL/GenBank/DDBJ whole genome shotgun (WGS) entry which is preliminary data.</text>
</comment>
<dbReference type="SMART" id="SM00421">
    <property type="entry name" value="HTH_LUXR"/>
    <property type="match status" value="1"/>
</dbReference>
<dbReference type="PROSITE" id="PS50043">
    <property type="entry name" value="HTH_LUXR_2"/>
    <property type="match status" value="1"/>
</dbReference>
<reference evidence="6" key="1">
    <citation type="submission" date="2018-05" db="EMBL/GenBank/DDBJ databases">
        <authorList>
            <person name="Feng T."/>
        </authorList>
    </citation>
    <scope>NUCLEOTIDE SEQUENCE [LARGE SCALE GENOMIC DNA]</scope>
    <source>
        <strain evidence="6">S27</strain>
    </source>
</reference>
<keyword evidence="3" id="KW-0804">Transcription</keyword>
<accession>A0A370MYW4</accession>
<proteinExistence type="predicted"/>
<dbReference type="GO" id="GO:0006355">
    <property type="term" value="P:regulation of DNA-templated transcription"/>
    <property type="evidence" value="ECO:0007669"/>
    <property type="project" value="InterPro"/>
</dbReference>
<organism evidence="5 6">
    <name type="scientific">Paraburkholderia lacunae</name>
    <dbReference type="NCBI Taxonomy" id="2211104"/>
    <lineage>
        <taxon>Bacteria</taxon>
        <taxon>Pseudomonadati</taxon>
        <taxon>Pseudomonadota</taxon>
        <taxon>Betaproteobacteria</taxon>
        <taxon>Burkholderiales</taxon>
        <taxon>Burkholderiaceae</taxon>
        <taxon>Paraburkholderia</taxon>
    </lineage>
</organism>
<evidence type="ECO:0000313" key="6">
    <source>
        <dbReference type="Proteomes" id="UP000254875"/>
    </source>
</evidence>
<keyword evidence="1" id="KW-0805">Transcription regulation</keyword>
<dbReference type="InterPro" id="IPR016032">
    <property type="entry name" value="Sig_transdc_resp-reg_C-effctor"/>
</dbReference>
<sequence length="263" mass="29487">MTPNDGFPALEWFSQADLLAYSQQHDPKADAASRAADLAGCHDRLRQVGFSTLNYMAFEMIGRRVLRAYLMRELTPASFIQPYMEALLYEVDPRFMAVRQSGFPVVWRADRFEAEMAGGADRQVAMLSASLRAHGMNSGVIFGLSAPRRDLRVAVSLTSEAHDTDWIDDRVMGAALAVSLTVHRFAQPYIEARSRSARDIRLVDEQLAVLDRLVKGLSDQEIATALQTSLHKVNYHIKILQNTFNVENRAQLAYMAARLAPEE</sequence>
<dbReference type="InterPro" id="IPR005143">
    <property type="entry name" value="TF_LuxR_autoind-bd_dom"/>
</dbReference>
<evidence type="ECO:0000313" key="5">
    <source>
        <dbReference type="EMBL" id="RDJ98397.1"/>
    </source>
</evidence>
<dbReference type="EMBL" id="QHKS01000035">
    <property type="protein sequence ID" value="RDJ98397.1"/>
    <property type="molecule type" value="Genomic_DNA"/>
</dbReference>
<dbReference type="AlphaFoldDB" id="A0A370MYW4"/>
<name>A0A370MYW4_9BURK</name>
<dbReference type="Gene3D" id="3.30.450.80">
    <property type="entry name" value="Transcription factor LuxR-like, autoinducer-binding domain"/>
    <property type="match status" value="1"/>
</dbReference>
<dbReference type="RefSeq" id="WP_115108282.1">
    <property type="nucleotide sequence ID" value="NZ_QHKS01000035.1"/>
</dbReference>
<dbReference type="OrthoDB" id="9021352at2"/>
<dbReference type="SUPFAM" id="SSF46894">
    <property type="entry name" value="C-terminal effector domain of the bipartite response regulators"/>
    <property type="match status" value="1"/>
</dbReference>
<dbReference type="Pfam" id="PF03472">
    <property type="entry name" value="Autoind_bind"/>
    <property type="match status" value="1"/>
</dbReference>
<keyword evidence="6" id="KW-1185">Reference proteome</keyword>
<protein>
    <submittedName>
        <fullName evidence="5">LuxR family transcriptional regulator</fullName>
    </submittedName>
</protein>
<dbReference type="SUPFAM" id="SSF75516">
    <property type="entry name" value="Pheromone-binding domain of LuxR-like quorum-sensing transcription factors"/>
    <property type="match status" value="1"/>
</dbReference>
<feature type="domain" description="HTH luxR-type" evidence="4">
    <location>
        <begin position="195"/>
        <end position="260"/>
    </location>
</feature>
<evidence type="ECO:0000256" key="1">
    <source>
        <dbReference type="ARBA" id="ARBA00023015"/>
    </source>
</evidence>
<dbReference type="Gene3D" id="1.10.10.10">
    <property type="entry name" value="Winged helix-like DNA-binding domain superfamily/Winged helix DNA-binding domain"/>
    <property type="match status" value="1"/>
</dbReference>
<dbReference type="Pfam" id="PF00196">
    <property type="entry name" value="GerE"/>
    <property type="match status" value="1"/>
</dbReference>
<evidence type="ECO:0000256" key="2">
    <source>
        <dbReference type="ARBA" id="ARBA00023125"/>
    </source>
</evidence>
<dbReference type="InterPro" id="IPR036388">
    <property type="entry name" value="WH-like_DNA-bd_sf"/>
</dbReference>
<gene>
    <name evidence="5" type="ORF">DLM46_33715</name>
</gene>
<evidence type="ECO:0000259" key="4">
    <source>
        <dbReference type="PROSITE" id="PS50043"/>
    </source>
</evidence>
<dbReference type="InterPro" id="IPR036693">
    <property type="entry name" value="TF_LuxR_autoind-bd_dom_sf"/>
</dbReference>
<dbReference type="GO" id="GO:0003677">
    <property type="term" value="F:DNA binding"/>
    <property type="evidence" value="ECO:0007669"/>
    <property type="project" value="UniProtKB-KW"/>
</dbReference>
<evidence type="ECO:0000256" key="3">
    <source>
        <dbReference type="ARBA" id="ARBA00023163"/>
    </source>
</evidence>